<dbReference type="Proteomes" id="UP001595607">
    <property type="component" value="Unassembled WGS sequence"/>
</dbReference>
<dbReference type="EMBL" id="JBHRVA010000002">
    <property type="protein sequence ID" value="MFC3302705.1"/>
    <property type="molecule type" value="Genomic_DNA"/>
</dbReference>
<name>A0ABV7MBE3_9PROT</name>
<protein>
    <submittedName>
        <fullName evidence="3">PEP-CTERM sorting domain-containing protein</fullName>
    </submittedName>
</protein>
<dbReference type="NCBIfam" id="TIGR02595">
    <property type="entry name" value="PEP_CTERM"/>
    <property type="match status" value="1"/>
</dbReference>
<feature type="signal peptide" evidence="2">
    <location>
        <begin position="1"/>
        <end position="22"/>
    </location>
</feature>
<comment type="caution">
    <text evidence="3">The sequence shown here is derived from an EMBL/GenBank/DDBJ whole genome shotgun (WGS) entry which is preliminary data.</text>
</comment>
<gene>
    <name evidence="3" type="ORF">ACFONP_08165</name>
</gene>
<evidence type="ECO:0000313" key="4">
    <source>
        <dbReference type="Proteomes" id="UP001595607"/>
    </source>
</evidence>
<keyword evidence="4" id="KW-1185">Reference proteome</keyword>
<feature type="chain" id="PRO_5047263601" evidence="2">
    <location>
        <begin position="23"/>
        <end position="248"/>
    </location>
</feature>
<dbReference type="InterPro" id="IPR013424">
    <property type="entry name" value="Ice-binding_C"/>
</dbReference>
<evidence type="ECO:0000256" key="2">
    <source>
        <dbReference type="SAM" id="SignalP"/>
    </source>
</evidence>
<reference evidence="4" key="1">
    <citation type="journal article" date="2019" name="Int. J. Syst. Evol. Microbiol.">
        <title>The Global Catalogue of Microorganisms (GCM) 10K type strain sequencing project: providing services to taxonomists for standard genome sequencing and annotation.</title>
        <authorList>
            <consortium name="The Broad Institute Genomics Platform"/>
            <consortium name="The Broad Institute Genome Sequencing Center for Infectious Disease"/>
            <person name="Wu L."/>
            <person name="Ma J."/>
        </authorList>
    </citation>
    <scope>NUCLEOTIDE SEQUENCE [LARGE SCALE GENOMIC DNA]</scope>
    <source>
        <strain evidence="4">KCTC 22245</strain>
    </source>
</reference>
<keyword evidence="1" id="KW-0472">Membrane</keyword>
<feature type="transmembrane region" description="Helical" evidence="1">
    <location>
        <begin position="222"/>
        <end position="242"/>
    </location>
</feature>
<evidence type="ECO:0000313" key="3">
    <source>
        <dbReference type="EMBL" id="MFC3302705.1"/>
    </source>
</evidence>
<keyword evidence="1" id="KW-0812">Transmembrane</keyword>
<keyword evidence="2" id="KW-0732">Signal</keyword>
<organism evidence="3 4">
    <name type="scientific">Parvularcula lutaonensis</name>
    <dbReference type="NCBI Taxonomy" id="491923"/>
    <lineage>
        <taxon>Bacteria</taxon>
        <taxon>Pseudomonadati</taxon>
        <taxon>Pseudomonadota</taxon>
        <taxon>Alphaproteobacteria</taxon>
        <taxon>Parvularculales</taxon>
        <taxon>Parvularculaceae</taxon>
        <taxon>Parvularcula</taxon>
    </lineage>
</organism>
<dbReference type="RefSeq" id="WP_189571324.1">
    <property type="nucleotide sequence ID" value="NZ_BMXU01000001.1"/>
</dbReference>
<accession>A0ABV7MBE3</accession>
<proteinExistence type="predicted"/>
<evidence type="ECO:0000256" key="1">
    <source>
        <dbReference type="SAM" id="Phobius"/>
    </source>
</evidence>
<sequence>MKKLFSLAAASIAALSLGTANAALLDLTKHAVGPGSDTNANGINERNGVPQNNTLNPFEIRIGQVIVTIEGFPGATNADENSQPGPHCQPGGMFACDSDGLGIGNDEVSTKGNQMVKVSFSVPVIVTELFYLDLFSDPNVSTPTLAQTESAIAELFTGTTSIGSWETFATTQRGTSRGFESELLGGVGGVTSIMFSPGAGADDSDGDFALAGITFRPEDGTLVPVPGALPLFLAGLGGLAAARRRRKA</sequence>
<keyword evidence="1" id="KW-1133">Transmembrane helix</keyword>